<reference evidence="1 2" key="1">
    <citation type="journal article" date="2019" name="Front. Genet.">
        <title>Whole-Genome Sequencing of the Opportunistic Yeast Pathogen Candida inconspicua Uncovers Its Hybrid Origin.</title>
        <authorList>
            <person name="Mixao V."/>
            <person name="Hansen A.P."/>
            <person name="Saus E."/>
            <person name="Boekhout T."/>
            <person name="Lass-Florl C."/>
            <person name="Gabaldon T."/>
        </authorList>
    </citation>
    <scope>NUCLEOTIDE SEQUENCE [LARGE SCALE GENOMIC DNA]</scope>
    <source>
        <strain evidence="1 2">CBS 180</strain>
    </source>
</reference>
<evidence type="ECO:0000313" key="2">
    <source>
        <dbReference type="Proteomes" id="UP000307173"/>
    </source>
</evidence>
<comment type="caution">
    <text evidence="1">The sequence shown here is derived from an EMBL/GenBank/DDBJ whole genome shotgun (WGS) entry which is preliminary data.</text>
</comment>
<accession>A0A4T0X0C9</accession>
<sequence>MLYCNENHQLVLLSNVDNTSLSKPQLSTIPVLSPTISMSSLTTVSTSDSTSTFALRHVVQSKKKSLYTPRRYDDIFDRIDLSDFQDTLSTTNSISTCSIPSLEYDKTQKSCLKIYYKIENNDHPLFQEEKLIHHFPKQINIKSNISTKQSSFSLINFFNSVIKKEKLDIKQLLVKINNNEFELKESKQLETFNTILKPIEIFDDSTFPATLFNKPRESRLNPSFLKIFAIHKSIQSKSSNVDINTEFYYNTFINSNCHSIDEFFYKFNITNHEIKSFLKFNFLSRNKLNSMVILPARKDMFKHNHQINKLNYYKNNSNCFTIKNGSIIRNNGKQMPWYNFQNLNYKKSYPPIGFLPNNTQYTVKNWENKRWSSV</sequence>
<dbReference type="OrthoDB" id="4088353at2759"/>
<name>A0A4T0X0C9_9ASCO</name>
<evidence type="ECO:0000313" key="1">
    <source>
        <dbReference type="EMBL" id="TID25523.1"/>
    </source>
</evidence>
<protein>
    <submittedName>
        <fullName evidence="1">Uncharacterized protein</fullName>
    </submittedName>
</protein>
<dbReference type="AlphaFoldDB" id="A0A4T0X0C9"/>
<gene>
    <name evidence="1" type="ORF">CANINC_002913</name>
</gene>
<proteinExistence type="predicted"/>
<keyword evidence="2" id="KW-1185">Reference proteome</keyword>
<organism evidence="1 2">
    <name type="scientific">Pichia inconspicua</name>
    <dbReference type="NCBI Taxonomy" id="52247"/>
    <lineage>
        <taxon>Eukaryota</taxon>
        <taxon>Fungi</taxon>
        <taxon>Dikarya</taxon>
        <taxon>Ascomycota</taxon>
        <taxon>Saccharomycotina</taxon>
        <taxon>Pichiomycetes</taxon>
        <taxon>Pichiales</taxon>
        <taxon>Pichiaceae</taxon>
        <taxon>Pichia</taxon>
    </lineage>
</organism>
<dbReference type="EMBL" id="SELW01000481">
    <property type="protein sequence ID" value="TID25523.1"/>
    <property type="molecule type" value="Genomic_DNA"/>
</dbReference>
<dbReference type="Proteomes" id="UP000307173">
    <property type="component" value="Unassembled WGS sequence"/>
</dbReference>